<evidence type="ECO:0000313" key="14">
    <source>
        <dbReference type="Proteomes" id="UP000198611"/>
    </source>
</evidence>
<protein>
    <recommendedName>
        <fullName evidence="11">Histidinol-phosphate aminotransferase</fullName>
        <ecNumber evidence="11">2.6.1.9</ecNumber>
    </recommendedName>
    <alternativeName>
        <fullName evidence="11">Imidazole acetol-phosphate transaminase</fullName>
    </alternativeName>
</protein>
<keyword evidence="9 11" id="KW-0368">Histidine biosynthesis</keyword>
<dbReference type="CDD" id="cd00609">
    <property type="entry name" value="AAT_like"/>
    <property type="match status" value="1"/>
</dbReference>
<keyword evidence="8 11" id="KW-0663">Pyridoxal phosphate</keyword>
<evidence type="ECO:0000256" key="1">
    <source>
        <dbReference type="ARBA" id="ARBA00001933"/>
    </source>
</evidence>
<evidence type="ECO:0000313" key="13">
    <source>
        <dbReference type="EMBL" id="SFD25456.1"/>
    </source>
</evidence>
<dbReference type="STRING" id="1123397.SAMN05660831_01289"/>
<proteinExistence type="inferred from homology"/>
<dbReference type="HAMAP" id="MF_01023">
    <property type="entry name" value="HisC_aminotrans_2"/>
    <property type="match status" value="1"/>
</dbReference>
<dbReference type="EC" id="2.6.1.9" evidence="11"/>
<dbReference type="OrthoDB" id="9809616at2"/>
<keyword evidence="6 11" id="KW-0028">Amino-acid biosynthesis</keyword>
<organism evidence="13 14">
    <name type="scientific">Thiohalospira halophila DSM 15071</name>
    <dbReference type="NCBI Taxonomy" id="1123397"/>
    <lineage>
        <taxon>Bacteria</taxon>
        <taxon>Pseudomonadati</taxon>
        <taxon>Pseudomonadota</taxon>
        <taxon>Gammaproteobacteria</taxon>
        <taxon>Thiohalospirales</taxon>
        <taxon>Thiohalospiraceae</taxon>
        <taxon>Thiohalospira</taxon>
    </lineage>
</organism>
<evidence type="ECO:0000259" key="12">
    <source>
        <dbReference type="Pfam" id="PF00155"/>
    </source>
</evidence>
<reference evidence="13 14" key="1">
    <citation type="submission" date="2016-10" db="EMBL/GenBank/DDBJ databases">
        <authorList>
            <person name="de Groot N.N."/>
        </authorList>
    </citation>
    <scope>NUCLEOTIDE SEQUENCE [LARGE SCALE GENOMIC DNA]</scope>
    <source>
        <strain evidence="13 14">HL3</strain>
    </source>
</reference>
<comment type="cofactor">
    <cofactor evidence="1 11">
        <name>pyridoxal 5'-phosphate</name>
        <dbReference type="ChEBI" id="CHEBI:597326"/>
    </cofactor>
</comment>
<dbReference type="Gene3D" id="3.90.1150.10">
    <property type="entry name" value="Aspartate Aminotransferase, domain 1"/>
    <property type="match status" value="1"/>
</dbReference>
<name>A0A1I1QTL4_9GAMM</name>
<evidence type="ECO:0000256" key="7">
    <source>
        <dbReference type="ARBA" id="ARBA00022679"/>
    </source>
</evidence>
<comment type="catalytic activity">
    <reaction evidence="10 11">
        <text>L-histidinol phosphate + 2-oxoglutarate = 3-(imidazol-4-yl)-2-oxopropyl phosphate + L-glutamate</text>
        <dbReference type="Rhea" id="RHEA:23744"/>
        <dbReference type="ChEBI" id="CHEBI:16810"/>
        <dbReference type="ChEBI" id="CHEBI:29985"/>
        <dbReference type="ChEBI" id="CHEBI:57766"/>
        <dbReference type="ChEBI" id="CHEBI:57980"/>
        <dbReference type="EC" id="2.6.1.9"/>
    </reaction>
</comment>
<evidence type="ECO:0000256" key="10">
    <source>
        <dbReference type="ARBA" id="ARBA00047481"/>
    </source>
</evidence>
<dbReference type="InterPro" id="IPR004839">
    <property type="entry name" value="Aminotransferase_I/II_large"/>
</dbReference>
<dbReference type="GO" id="GO:0030170">
    <property type="term" value="F:pyridoxal phosphate binding"/>
    <property type="evidence" value="ECO:0007669"/>
    <property type="project" value="InterPro"/>
</dbReference>
<dbReference type="GO" id="GO:0004400">
    <property type="term" value="F:histidinol-phosphate transaminase activity"/>
    <property type="evidence" value="ECO:0007669"/>
    <property type="project" value="UniProtKB-UniRule"/>
</dbReference>
<dbReference type="PANTHER" id="PTHR42885:SF2">
    <property type="entry name" value="HISTIDINOL-PHOSPHATE AMINOTRANSFERASE"/>
    <property type="match status" value="1"/>
</dbReference>
<dbReference type="InterPro" id="IPR015421">
    <property type="entry name" value="PyrdxlP-dep_Trfase_major"/>
</dbReference>
<accession>A0A1I1QTL4</accession>
<evidence type="ECO:0000256" key="4">
    <source>
        <dbReference type="ARBA" id="ARBA00011738"/>
    </source>
</evidence>
<evidence type="ECO:0000256" key="2">
    <source>
        <dbReference type="ARBA" id="ARBA00005011"/>
    </source>
</evidence>
<evidence type="ECO:0000256" key="9">
    <source>
        <dbReference type="ARBA" id="ARBA00023102"/>
    </source>
</evidence>
<gene>
    <name evidence="11" type="primary">hisC</name>
    <name evidence="13" type="ORF">SAMN05660831_01289</name>
</gene>
<keyword evidence="14" id="KW-1185">Reference proteome</keyword>
<comment type="similarity">
    <text evidence="3 11">Belongs to the class-II pyridoxal-phosphate-dependent aminotransferase family. Histidinol-phosphate aminotransferase subfamily.</text>
</comment>
<comment type="pathway">
    <text evidence="2 11">Amino-acid biosynthesis; L-histidine biosynthesis; L-histidine from 5-phospho-alpha-D-ribose 1-diphosphate: step 7/9.</text>
</comment>
<keyword evidence="5 11" id="KW-0032">Aminotransferase</keyword>
<dbReference type="Proteomes" id="UP000198611">
    <property type="component" value="Unassembled WGS sequence"/>
</dbReference>
<evidence type="ECO:0000256" key="3">
    <source>
        <dbReference type="ARBA" id="ARBA00007970"/>
    </source>
</evidence>
<dbReference type="AlphaFoldDB" id="A0A1I1QTL4"/>
<dbReference type="PANTHER" id="PTHR42885">
    <property type="entry name" value="HISTIDINOL-PHOSPHATE AMINOTRANSFERASE-RELATED"/>
    <property type="match status" value="1"/>
</dbReference>
<dbReference type="InterPro" id="IPR005861">
    <property type="entry name" value="HisP_aminotrans"/>
</dbReference>
<evidence type="ECO:0000256" key="6">
    <source>
        <dbReference type="ARBA" id="ARBA00022605"/>
    </source>
</evidence>
<dbReference type="SUPFAM" id="SSF53383">
    <property type="entry name" value="PLP-dependent transferases"/>
    <property type="match status" value="1"/>
</dbReference>
<dbReference type="GO" id="GO:0000105">
    <property type="term" value="P:L-histidine biosynthetic process"/>
    <property type="evidence" value="ECO:0007669"/>
    <property type="project" value="UniProtKB-UniRule"/>
</dbReference>
<dbReference type="RefSeq" id="WP_093427939.1">
    <property type="nucleotide sequence ID" value="NZ_FOMJ01000003.1"/>
</dbReference>
<sequence length="362" mass="39314">MAETRAAEWVRPAIRALSAYRVADASGLVKLDAMENPWPWPAELREGWQEALAAEPVNRYPDPAAGEVADRLRRVFGVPEAADLLLGNGSDEILQILIHAVAERGRTVVAPEPGFAMYRLLAEAAGMEFVGVPLGEDFRLDREALIAAIAEHEPALVFLAWPNNPTGNLFEPEAVEAALTAAPGLVVVDEAYHAFARESFLPRVVDHPDLIVLRTLSKAGLAGLRLGFAAGHPEWLAELDKIRLPYNINRLTQATARFALDHWDAFEVQAAAIRDERERLYAALVERPGLAVWPSAANFLLFRAPEGQGRALFEGIRERGVLIKDLSGAGGALADCLRVTVGTPKENAAFLEALDGSLRGMS</sequence>
<dbReference type="NCBIfam" id="TIGR01141">
    <property type="entry name" value="hisC"/>
    <property type="match status" value="1"/>
</dbReference>
<feature type="modified residue" description="N6-(pyridoxal phosphate)lysine" evidence="11">
    <location>
        <position position="218"/>
    </location>
</feature>
<dbReference type="EMBL" id="FOMJ01000003">
    <property type="protein sequence ID" value="SFD25456.1"/>
    <property type="molecule type" value="Genomic_DNA"/>
</dbReference>
<feature type="domain" description="Aminotransferase class I/classII large" evidence="12">
    <location>
        <begin position="41"/>
        <end position="354"/>
    </location>
</feature>
<dbReference type="InterPro" id="IPR015424">
    <property type="entry name" value="PyrdxlP-dep_Trfase"/>
</dbReference>
<dbReference type="UniPathway" id="UPA00031">
    <property type="reaction ID" value="UER00012"/>
</dbReference>
<evidence type="ECO:0000256" key="8">
    <source>
        <dbReference type="ARBA" id="ARBA00022898"/>
    </source>
</evidence>
<dbReference type="Pfam" id="PF00155">
    <property type="entry name" value="Aminotran_1_2"/>
    <property type="match status" value="1"/>
</dbReference>
<comment type="subunit">
    <text evidence="4 11">Homodimer.</text>
</comment>
<evidence type="ECO:0000256" key="5">
    <source>
        <dbReference type="ARBA" id="ARBA00022576"/>
    </source>
</evidence>
<evidence type="ECO:0000256" key="11">
    <source>
        <dbReference type="HAMAP-Rule" id="MF_01023"/>
    </source>
</evidence>
<dbReference type="Gene3D" id="3.40.640.10">
    <property type="entry name" value="Type I PLP-dependent aspartate aminotransferase-like (Major domain)"/>
    <property type="match status" value="1"/>
</dbReference>
<keyword evidence="7 11" id="KW-0808">Transferase</keyword>
<dbReference type="InterPro" id="IPR015422">
    <property type="entry name" value="PyrdxlP-dep_Trfase_small"/>
</dbReference>